<feature type="repeat" description="WD" evidence="3">
    <location>
        <begin position="629"/>
        <end position="670"/>
    </location>
</feature>
<dbReference type="PANTHER" id="PTHR19846">
    <property type="entry name" value="WD40 REPEAT PROTEIN"/>
    <property type="match status" value="1"/>
</dbReference>
<keyword evidence="2" id="KW-0677">Repeat</keyword>
<dbReference type="GO" id="GO:0000398">
    <property type="term" value="P:mRNA splicing, via spliceosome"/>
    <property type="evidence" value="ECO:0007669"/>
    <property type="project" value="TreeGrafter"/>
</dbReference>
<evidence type="ECO:0000313" key="5">
    <source>
        <dbReference type="EMBL" id="PSS37942.1"/>
    </source>
</evidence>
<dbReference type="EMBL" id="MLYV02000016">
    <property type="protein sequence ID" value="PSS37942.1"/>
    <property type="molecule type" value="Genomic_DNA"/>
</dbReference>
<name>A0A2R6S6P3_9APHY</name>
<evidence type="ECO:0000256" key="3">
    <source>
        <dbReference type="PROSITE-ProRule" id="PRU00221"/>
    </source>
</evidence>
<dbReference type="Proteomes" id="UP000186601">
    <property type="component" value="Unassembled WGS sequence"/>
</dbReference>
<feature type="region of interest" description="Disordered" evidence="4">
    <location>
        <begin position="299"/>
        <end position="329"/>
    </location>
</feature>
<organism evidence="5 6">
    <name type="scientific">Hermanssonia centrifuga</name>
    <dbReference type="NCBI Taxonomy" id="98765"/>
    <lineage>
        <taxon>Eukaryota</taxon>
        <taxon>Fungi</taxon>
        <taxon>Dikarya</taxon>
        <taxon>Basidiomycota</taxon>
        <taxon>Agaricomycotina</taxon>
        <taxon>Agaricomycetes</taxon>
        <taxon>Polyporales</taxon>
        <taxon>Meruliaceae</taxon>
        <taxon>Hermanssonia</taxon>
    </lineage>
</organism>
<feature type="compositionally biased region" description="Basic and acidic residues" evidence="4">
    <location>
        <begin position="306"/>
        <end position="323"/>
    </location>
</feature>
<dbReference type="GO" id="GO:0030621">
    <property type="term" value="F:U4 snRNA binding"/>
    <property type="evidence" value="ECO:0007669"/>
    <property type="project" value="TreeGrafter"/>
</dbReference>
<dbReference type="OrthoDB" id="538223at2759"/>
<evidence type="ECO:0000256" key="1">
    <source>
        <dbReference type="ARBA" id="ARBA00022574"/>
    </source>
</evidence>
<dbReference type="STRING" id="98765.A0A2R6S6P3"/>
<dbReference type="SMART" id="SM00320">
    <property type="entry name" value="WD40"/>
    <property type="match status" value="8"/>
</dbReference>
<evidence type="ECO:0000313" key="6">
    <source>
        <dbReference type="Proteomes" id="UP000186601"/>
    </source>
</evidence>
<dbReference type="PROSITE" id="PS50082">
    <property type="entry name" value="WD_REPEATS_2"/>
    <property type="match status" value="7"/>
</dbReference>
<feature type="repeat" description="WD" evidence="3">
    <location>
        <begin position="755"/>
        <end position="795"/>
    </location>
</feature>
<feature type="repeat" description="WD" evidence="3">
    <location>
        <begin position="457"/>
        <end position="498"/>
    </location>
</feature>
<feature type="repeat" description="WD" evidence="3">
    <location>
        <begin position="713"/>
        <end position="754"/>
    </location>
</feature>
<evidence type="ECO:0000256" key="2">
    <source>
        <dbReference type="ARBA" id="ARBA00022737"/>
    </source>
</evidence>
<feature type="repeat" description="WD" evidence="3">
    <location>
        <begin position="671"/>
        <end position="699"/>
    </location>
</feature>
<dbReference type="GO" id="GO:0017070">
    <property type="term" value="F:U6 snRNA binding"/>
    <property type="evidence" value="ECO:0007669"/>
    <property type="project" value="TreeGrafter"/>
</dbReference>
<dbReference type="PANTHER" id="PTHR19846:SF0">
    <property type="entry name" value="PRE-MRNA PROCESSING FACTOR 4"/>
    <property type="match status" value="1"/>
</dbReference>
<dbReference type="PROSITE" id="PS50294">
    <property type="entry name" value="WD_REPEATS_REGION"/>
    <property type="match status" value="7"/>
</dbReference>
<dbReference type="SUPFAM" id="SSF50978">
    <property type="entry name" value="WD40 repeat-like"/>
    <property type="match status" value="2"/>
</dbReference>
<dbReference type="CDD" id="cd00200">
    <property type="entry name" value="WD40"/>
    <property type="match status" value="1"/>
</dbReference>
<accession>A0A2R6S6P3</accession>
<dbReference type="AlphaFoldDB" id="A0A2R6S6P3"/>
<dbReference type="Pfam" id="PF00400">
    <property type="entry name" value="WD40"/>
    <property type="match status" value="8"/>
</dbReference>
<dbReference type="PRINTS" id="PR00320">
    <property type="entry name" value="GPROTEINBRPT"/>
</dbReference>
<feature type="repeat" description="WD" evidence="3">
    <location>
        <begin position="499"/>
        <end position="540"/>
    </location>
</feature>
<gene>
    <name evidence="5" type="ORF">PHLCEN_2v199</name>
</gene>
<comment type="caution">
    <text evidence="5">The sequence shown here is derived from an EMBL/GenBank/DDBJ whole genome shotgun (WGS) entry which is preliminary data.</text>
</comment>
<keyword evidence="6" id="KW-1185">Reference proteome</keyword>
<dbReference type="InterPro" id="IPR020472">
    <property type="entry name" value="WD40_PAC1"/>
</dbReference>
<dbReference type="GO" id="GO:0046540">
    <property type="term" value="C:U4/U6 x U5 tri-snRNP complex"/>
    <property type="evidence" value="ECO:0007669"/>
    <property type="project" value="TreeGrafter"/>
</dbReference>
<feature type="repeat" description="WD" evidence="3">
    <location>
        <begin position="545"/>
        <end position="586"/>
    </location>
</feature>
<sequence length="795" mass="86323">MSFAAVYAKGLSTAGHGLPLWHPEPSENAGEVQIGDVGFIHGGAFYRLFNVLIGRDAAVTVDEDEPPATLTYNKKLKAEFPRSLKPGAYMSSSVRSTQLIGHAAIPVAPGADVGLTWSWESTKTEGSILVLQDFGREEVVARSKAFEQYLLQHIDSWYQYATDVLGVVCKPEELLLVHGWIKTTSWNLGAFQSQTQSVGVTISGNISAVAGIGLGLEVTKKNGATFEPRSSPQIASTASLSALATNIINANTSPASSTMPAMLLPELPQNQCVFLSAYRLKYRIPKIWRTVAAAAGYDQLPDADDSDRHDPSATNDSMEREVETEGGPPTFRGPCDILLDYILNNSTAHAAVASEASLSDLLAGKEWPDDLETFLNELCPAIEIDENGYGTLSFEEEIRRTRIRETDYVPDDLDDRAIMRMHEACDSSDRQVLENGKLFLDGSSKPVTWSHIILANNQAEMGSVSAVAVSSQGHHVATGTEDGVVRIWNYKSGKVEVRLEGHEEQVCSLAFSPDGTHIASGSGDFHGMIWDLNDDDDDYAPLHVLEGHDGDVCAITYSPSGTLVATGSMDYTARVWKASDGVHLFTLGRPHTASVLLATFSPDETYLLTCSNNMGYVWDPYSGSLLRTLQGHTDAIWSMSLSPDGQRVVTGSEDLTGRVWSVETGDELVTLREHTGGVWSVGFSPDGKDVVTGSYDSTIVTCDSYTGERRHIFQERPAIVNAVAYSYSGDFIASGSADGCVKVWDTSSGAFVAEFQGHRDKVKSVAWTRDDLNIISSSDDGSVRTWNMRDMLRLV</sequence>
<dbReference type="Gene3D" id="2.130.10.10">
    <property type="entry name" value="YVTN repeat-like/Quinoprotein amine dehydrogenase"/>
    <property type="match status" value="3"/>
</dbReference>
<evidence type="ECO:0000256" key="4">
    <source>
        <dbReference type="SAM" id="MobiDB-lite"/>
    </source>
</evidence>
<dbReference type="InterPro" id="IPR015943">
    <property type="entry name" value="WD40/YVTN_repeat-like_dom_sf"/>
</dbReference>
<reference evidence="5 6" key="1">
    <citation type="submission" date="2018-02" db="EMBL/GenBank/DDBJ databases">
        <title>Genome sequence of the basidiomycete white-rot fungus Phlebia centrifuga.</title>
        <authorList>
            <person name="Granchi Z."/>
            <person name="Peng M."/>
            <person name="de Vries R.P."/>
            <person name="Hilden K."/>
            <person name="Makela M.R."/>
            <person name="Grigoriev I."/>
            <person name="Riley R."/>
        </authorList>
    </citation>
    <scope>NUCLEOTIDE SEQUENCE [LARGE SCALE GENOMIC DNA]</scope>
    <source>
        <strain evidence="5 6">FBCC195</strain>
    </source>
</reference>
<dbReference type="InterPro" id="IPR036322">
    <property type="entry name" value="WD40_repeat_dom_sf"/>
</dbReference>
<proteinExistence type="predicted"/>
<protein>
    <submittedName>
        <fullName evidence="5">Uncharacterized protein</fullName>
    </submittedName>
</protein>
<keyword evidence="1 3" id="KW-0853">WD repeat</keyword>
<dbReference type="InterPro" id="IPR019775">
    <property type="entry name" value="WD40_repeat_CS"/>
</dbReference>
<dbReference type="InterPro" id="IPR001680">
    <property type="entry name" value="WD40_rpt"/>
</dbReference>
<dbReference type="PROSITE" id="PS00678">
    <property type="entry name" value="WD_REPEATS_1"/>
    <property type="match status" value="2"/>
</dbReference>